<dbReference type="EMBL" id="MNCJ02000329">
    <property type="protein sequence ID" value="KAF5771257.1"/>
    <property type="molecule type" value="Genomic_DNA"/>
</dbReference>
<gene>
    <name evidence="1" type="ORF">HanXRQr2_Chr14g0668591</name>
</gene>
<evidence type="ECO:0000313" key="2">
    <source>
        <dbReference type="Proteomes" id="UP000215914"/>
    </source>
</evidence>
<sequence length="54" mass="5943">MIAVTVASAFELPFKDLWVPRSAETAVVIRAYGPLTNIPITSIRMMFTGMDICP</sequence>
<name>A0A9K3EDL5_HELAN</name>
<reference evidence="1" key="2">
    <citation type="submission" date="2020-06" db="EMBL/GenBank/DDBJ databases">
        <title>Helianthus annuus Genome sequencing and assembly Release 2.</title>
        <authorList>
            <person name="Gouzy J."/>
            <person name="Langlade N."/>
            <person name="Munos S."/>
        </authorList>
    </citation>
    <scope>NUCLEOTIDE SEQUENCE</scope>
    <source>
        <tissue evidence="1">Leaves</tissue>
    </source>
</reference>
<dbReference type="Gramene" id="mRNA:HanXRQr2_Chr14g0668591">
    <property type="protein sequence ID" value="CDS:HanXRQr2_Chr14g0668591.1"/>
    <property type="gene ID" value="HanXRQr2_Chr14g0668591"/>
</dbReference>
<accession>A0A9K3EDL5</accession>
<protein>
    <submittedName>
        <fullName evidence="1">Uncharacterized protein</fullName>
    </submittedName>
</protein>
<proteinExistence type="predicted"/>
<dbReference type="AlphaFoldDB" id="A0A9K3EDL5"/>
<keyword evidence="2" id="KW-1185">Reference proteome</keyword>
<dbReference type="Proteomes" id="UP000215914">
    <property type="component" value="Unassembled WGS sequence"/>
</dbReference>
<organism evidence="1 2">
    <name type="scientific">Helianthus annuus</name>
    <name type="common">Common sunflower</name>
    <dbReference type="NCBI Taxonomy" id="4232"/>
    <lineage>
        <taxon>Eukaryota</taxon>
        <taxon>Viridiplantae</taxon>
        <taxon>Streptophyta</taxon>
        <taxon>Embryophyta</taxon>
        <taxon>Tracheophyta</taxon>
        <taxon>Spermatophyta</taxon>
        <taxon>Magnoliopsida</taxon>
        <taxon>eudicotyledons</taxon>
        <taxon>Gunneridae</taxon>
        <taxon>Pentapetalae</taxon>
        <taxon>asterids</taxon>
        <taxon>campanulids</taxon>
        <taxon>Asterales</taxon>
        <taxon>Asteraceae</taxon>
        <taxon>Asteroideae</taxon>
        <taxon>Heliantheae alliance</taxon>
        <taxon>Heliantheae</taxon>
        <taxon>Helianthus</taxon>
    </lineage>
</organism>
<reference evidence="1" key="1">
    <citation type="journal article" date="2017" name="Nature">
        <title>The sunflower genome provides insights into oil metabolism, flowering and Asterid evolution.</title>
        <authorList>
            <person name="Badouin H."/>
            <person name="Gouzy J."/>
            <person name="Grassa C.J."/>
            <person name="Murat F."/>
            <person name="Staton S.E."/>
            <person name="Cottret L."/>
            <person name="Lelandais-Briere C."/>
            <person name="Owens G.L."/>
            <person name="Carrere S."/>
            <person name="Mayjonade B."/>
            <person name="Legrand L."/>
            <person name="Gill N."/>
            <person name="Kane N.C."/>
            <person name="Bowers J.E."/>
            <person name="Hubner S."/>
            <person name="Bellec A."/>
            <person name="Berard A."/>
            <person name="Berges H."/>
            <person name="Blanchet N."/>
            <person name="Boniface M.C."/>
            <person name="Brunel D."/>
            <person name="Catrice O."/>
            <person name="Chaidir N."/>
            <person name="Claudel C."/>
            <person name="Donnadieu C."/>
            <person name="Faraut T."/>
            <person name="Fievet G."/>
            <person name="Helmstetter N."/>
            <person name="King M."/>
            <person name="Knapp S.J."/>
            <person name="Lai Z."/>
            <person name="Le Paslier M.C."/>
            <person name="Lippi Y."/>
            <person name="Lorenzon L."/>
            <person name="Mandel J.R."/>
            <person name="Marage G."/>
            <person name="Marchand G."/>
            <person name="Marquand E."/>
            <person name="Bret-Mestries E."/>
            <person name="Morien E."/>
            <person name="Nambeesan S."/>
            <person name="Nguyen T."/>
            <person name="Pegot-Espagnet P."/>
            <person name="Pouilly N."/>
            <person name="Raftis F."/>
            <person name="Sallet E."/>
            <person name="Schiex T."/>
            <person name="Thomas J."/>
            <person name="Vandecasteele C."/>
            <person name="Vares D."/>
            <person name="Vear F."/>
            <person name="Vautrin S."/>
            <person name="Crespi M."/>
            <person name="Mangin B."/>
            <person name="Burke J.M."/>
            <person name="Salse J."/>
            <person name="Munos S."/>
            <person name="Vincourt P."/>
            <person name="Rieseberg L.H."/>
            <person name="Langlade N.B."/>
        </authorList>
    </citation>
    <scope>NUCLEOTIDE SEQUENCE</scope>
    <source>
        <tissue evidence="1">Leaves</tissue>
    </source>
</reference>
<comment type="caution">
    <text evidence="1">The sequence shown here is derived from an EMBL/GenBank/DDBJ whole genome shotgun (WGS) entry which is preliminary data.</text>
</comment>
<evidence type="ECO:0000313" key="1">
    <source>
        <dbReference type="EMBL" id="KAF5771257.1"/>
    </source>
</evidence>